<accession>A0A0B1TLW8</accession>
<evidence type="ECO:0000313" key="2">
    <source>
        <dbReference type="Proteomes" id="UP000053660"/>
    </source>
</evidence>
<evidence type="ECO:0008006" key="3">
    <source>
        <dbReference type="Google" id="ProtNLM"/>
    </source>
</evidence>
<proteinExistence type="predicted"/>
<dbReference type="InterPro" id="IPR035940">
    <property type="entry name" value="CAP_sf"/>
</dbReference>
<dbReference type="AlphaFoldDB" id="A0A0B1TLW8"/>
<dbReference type="Gene3D" id="3.40.33.10">
    <property type="entry name" value="CAP"/>
    <property type="match status" value="1"/>
</dbReference>
<keyword evidence="2" id="KW-1185">Reference proteome</keyword>
<dbReference type="Proteomes" id="UP000053660">
    <property type="component" value="Unassembled WGS sequence"/>
</dbReference>
<dbReference type="EMBL" id="KN549677">
    <property type="protein sequence ID" value="KHJ96405.1"/>
    <property type="molecule type" value="Genomic_DNA"/>
</dbReference>
<name>A0A0B1TLW8_OESDE</name>
<protein>
    <recommendedName>
        <fullName evidence="3">SCP domain-containing protein</fullName>
    </recommendedName>
</protein>
<organism evidence="1 2">
    <name type="scientific">Oesophagostomum dentatum</name>
    <name type="common">Nodular worm</name>
    <dbReference type="NCBI Taxonomy" id="61180"/>
    <lineage>
        <taxon>Eukaryota</taxon>
        <taxon>Metazoa</taxon>
        <taxon>Ecdysozoa</taxon>
        <taxon>Nematoda</taxon>
        <taxon>Chromadorea</taxon>
        <taxon>Rhabditida</taxon>
        <taxon>Rhabditina</taxon>
        <taxon>Rhabditomorpha</taxon>
        <taxon>Strongyloidea</taxon>
        <taxon>Strongylidae</taxon>
        <taxon>Oesophagostomum</taxon>
    </lineage>
</organism>
<evidence type="ECO:0000313" key="1">
    <source>
        <dbReference type="EMBL" id="KHJ96405.1"/>
    </source>
</evidence>
<sequence length="78" mass="8110">MDASYGDDASIFTDWLSESGSATLDTSDATAVKLPTDATASAKVENFANLMRAETTEIACVSAECGDNITLACLTNKP</sequence>
<reference evidence="1 2" key="1">
    <citation type="submission" date="2014-03" db="EMBL/GenBank/DDBJ databases">
        <title>Draft genome of the hookworm Oesophagostomum dentatum.</title>
        <authorList>
            <person name="Mitreva M."/>
        </authorList>
    </citation>
    <scope>NUCLEOTIDE SEQUENCE [LARGE SCALE GENOMIC DNA]</scope>
    <source>
        <strain evidence="1 2">OD-Hann</strain>
    </source>
</reference>
<gene>
    <name evidence="1" type="ORF">OESDEN_03639</name>
</gene>